<evidence type="ECO:0000313" key="2">
    <source>
        <dbReference type="Proteomes" id="UP000708208"/>
    </source>
</evidence>
<evidence type="ECO:0000313" key="1">
    <source>
        <dbReference type="EMBL" id="CAG7821824.1"/>
    </source>
</evidence>
<gene>
    <name evidence="1" type="ORF">AFUS01_LOCUS32132</name>
</gene>
<reference evidence="1" key="1">
    <citation type="submission" date="2021-06" db="EMBL/GenBank/DDBJ databases">
        <authorList>
            <person name="Hodson N. C."/>
            <person name="Mongue J. A."/>
            <person name="Jaron S. K."/>
        </authorList>
    </citation>
    <scope>NUCLEOTIDE SEQUENCE</scope>
</reference>
<feature type="non-terminal residue" evidence="1">
    <location>
        <position position="44"/>
    </location>
</feature>
<organism evidence="1 2">
    <name type="scientific">Allacma fusca</name>
    <dbReference type="NCBI Taxonomy" id="39272"/>
    <lineage>
        <taxon>Eukaryota</taxon>
        <taxon>Metazoa</taxon>
        <taxon>Ecdysozoa</taxon>
        <taxon>Arthropoda</taxon>
        <taxon>Hexapoda</taxon>
        <taxon>Collembola</taxon>
        <taxon>Symphypleona</taxon>
        <taxon>Sminthuridae</taxon>
        <taxon>Allacma</taxon>
    </lineage>
</organism>
<proteinExistence type="predicted"/>
<dbReference type="EMBL" id="CAJVCH010522249">
    <property type="protein sequence ID" value="CAG7821824.1"/>
    <property type="molecule type" value="Genomic_DNA"/>
</dbReference>
<name>A0A8J2LFR0_9HEXA</name>
<dbReference type="OrthoDB" id="10263760at2759"/>
<protein>
    <submittedName>
        <fullName evidence="1">Uncharacterized protein</fullName>
    </submittedName>
</protein>
<dbReference type="Proteomes" id="UP000708208">
    <property type="component" value="Unassembled WGS sequence"/>
</dbReference>
<comment type="caution">
    <text evidence="1">The sequence shown here is derived from an EMBL/GenBank/DDBJ whole genome shotgun (WGS) entry which is preliminary data.</text>
</comment>
<sequence>HMLEIRGLKEKFPLFTAVHRICIGELKPADLIDCIRNHPEHMVA</sequence>
<keyword evidence="2" id="KW-1185">Reference proteome</keyword>
<accession>A0A8J2LFR0</accession>
<dbReference type="AlphaFoldDB" id="A0A8J2LFR0"/>